<feature type="region of interest" description="Disordered" evidence="6">
    <location>
        <begin position="208"/>
        <end position="241"/>
    </location>
</feature>
<feature type="domain" description="C3H1-type" evidence="7">
    <location>
        <begin position="24"/>
        <end position="52"/>
    </location>
</feature>
<dbReference type="PANTHER" id="PTHR12547">
    <property type="entry name" value="CCCH ZINC FINGER/TIS11-RELATED"/>
    <property type="match status" value="1"/>
</dbReference>
<feature type="compositionally biased region" description="Basic and acidic residues" evidence="6">
    <location>
        <begin position="219"/>
        <end position="239"/>
    </location>
</feature>
<dbReference type="PROSITE" id="PS50103">
    <property type="entry name" value="ZF_C3H1"/>
    <property type="match status" value="3"/>
</dbReference>
<dbReference type="SUPFAM" id="SSF90229">
    <property type="entry name" value="CCCH zinc finger"/>
    <property type="match status" value="2"/>
</dbReference>
<feature type="zinc finger region" description="C3H1-type" evidence="5">
    <location>
        <begin position="60"/>
        <end position="87"/>
    </location>
</feature>
<feature type="domain" description="C3H1-type" evidence="7">
    <location>
        <begin position="60"/>
        <end position="87"/>
    </location>
</feature>
<organism evidence="8 9">
    <name type="scientific">Plasmodium fragile</name>
    <dbReference type="NCBI Taxonomy" id="5857"/>
    <lineage>
        <taxon>Eukaryota</taxon>
        <taxon>Sar</taxon>
        <taxon>Alveolata</taxon>
        <taxon>Apicomplexa</taxon>
        <taxon>Aconoidasida</taxon>
        <taxon>Haemosporida</taxon>
        <taxon>Plasmodiidae</taxon>
        <taxon>Plasmodium</taxon>
        <taxon>Plasmodium (Plasmodium)</taxon>
    </lineage>
</organism>
<dbReference type="GO" id="GO:0008270">
    <property type="term" value="F:zinc ion binding"/>
    <property type="evidence" value="ECO:0007669"/>
    <property type="project" value="UniProtKB-KW"/>
</dbReference>
<name>A0A0D9QIM2_PLAFR</name>
<dbReference type="GeneID" id="24269050"/>
<gene>
    <name evidence="8" type="ORF">AK88_03736</name>
</gene>
<dbReference type="InterPro" id="IPR000571">
    <property type="entry name" value="Znf_CCCH"/>
</dbReference>
<dbReference type="RefSeq" id="XP_012336769.1">
    <property type="nucleotide sequence ID" value="XM_012481346.1"/>
</dbReference>
<evidence type="ECO:0000313" key="8">
    <source>
        <dbReference type="EMBL" id="KJP86632.1"/>
    </source>
</evidence>
<keyword evidence="4 5" id="KW-0862">Zinc</keyword>
<dbReference type="GO" id="GO:0003729">
    <property type="term" value="F:mRNA binding"/>
    <property type="evidence" value="ECO:0007669"/>
    <property type="project" value="InterPro"/>
</dbReference>
<dbReference type="Gene3D" id="3.30.1370.210">
    <property type="match status" value="1"/>
</dbReference>
<feature type="zinc finger region" description="C3H1-type" evidence="5">
    <location>
        <begin position="97"/>
        <end position="124"/>
    </location>
</feature>
<dbReference type="OrthoDB" id="410307at2759"/>
<dbReference type="InterPro" id="IPR045877">
    <property type="entry name" value="ZFP36-like"/>
</dbReference>
<dbReference type="InterPro" id="IPR036855">
    <property type="entry name" value="Znf_CCCH_sf"/>
</dbReference>
<dbReference type="Proteomes" id="UP000054561">
    <property type="component" value="Unassembled WGS sequence"/>
</dbReference>
<feature type="region of interest" description="Disordered" evidence="6">
    <location>
        <begin position="295"/>
        <end position="326"/>
    </location>
</feature>
<evidence type="ECO:0000259" key="7">
    <source>
        <dbReference type="PROSITE" id="PS50103"/>
    </source>
</evidence>
<feature type="compositionally biased region" description="Basic and acidic residues" evidence="6">
    <location>
        <begin position="308"/>
        <end position="326"/>
    </location>
</feature>
<feature type="domain" description="C3H1-type" evidence="7">
    <location>
        <begin position="97"/>
        <end position="124"/>
    </location>
</feature>
<feature type="compositionally biased region" description="Low complexity" evidence="6">
    <location>
        <begin position="732"/>
        <end position="744"/>
    </location>
</feature>
<dbReference type="Gene3D" id="4.10.1000.10">
    <property type="entry name" value="Zinc finger, CCCH-type"/>
    <property type="match status" value="1"/>
</dbReference>
<evidence type="ECO:0000256" key="4">
    <source>
        <dbReference type="ARBA" id="ARBA00022833"/>
    </source>
</evidence>
<evidence type="ECO:0000313" key="9">
    <source>
        <dbReference type="Proteomes" id="UP000054561"/>
    </source>
</evidence>
<keyword evidence="1 5" id="KW-0479">Metal-binding</keyword>
<dbReference type="AlphaFoldDB" id="A0A0D9QIM2"/>
<dbReference type="OMA" id="HYAHSID"/>
<evidence type="ECO:0000256" key="6">
    <source>
        <dbReference type="SAM" id="MobiDB-lite"/>
    </source>
</evidence>
<evidence type="ECO:0000256" key="3">
    <source>
        <dbReference type="ARBA" id="ARBA00022771"/>
    </source>
</evidence>
<keyword evidence="3 5" id="KW-0863">Zinc-finger</keyword>
<dbReference type="PANTHER" id="PTHR12547:SF18">
    <property type="entry name" value="PROTEIN TIS11"/>
    <property type="match status" value="1"/>
</dbReference>
<dbReference type="VEuPathDB" id="PlasmoDB:AK88_03736"/>
<reference evidence="8 9" key="1">
    <citation type="submission" date="2014-03" db="EMBL/GenBank/DDBJ databases">
        <title>The Genome Sequence of Plasmodium fragile nilgiri.</title>
        <authorList>
            <consortium name="The Broad Institute Genomics Platform"/>
            <consortium name="The Broad Institute Genome Sequencing Center for Infectious Disease"/>
            <person name="Neafsey D."/>
            <person name="Duraisingh M."/>
            <person name="Young S.K."/>
            <person name="Zeng Q."/>
            <person name="Gargeya S."/>
            <person name="Abouelleil A."/>
            <person name="Alvarado L."/>
            <person name="Chapman S.B."/>
            <person name="Gainer-Dewar J."/>
            <person name="Goldberg J."/>
            <person name="Griggs A."/>
            <person name="Gujja S."/>
            <person name="Hansen M."/>
            <person name="Howarth C."/>
            <person name="Imamovic A."/>
            <person name="Larimer J."/>
            <person name="Pearson M."/>
            <person name="Poon T.W."/>
            <person name="Priest M."/>
            <person name="Roberts A."/>
            <person name="Saif S."/>
            <person name="Shea T."/>
            <person name="Sykes S."/>
            <person name="Wortman J."/>
            <person name="Nusbaum C."/>
            <person name="Birren B."/>
        </authorList>
    </citation>
    <scope>NUCLEOTIDE SEQUENCE [LARGE SCALE GENOMIC DNA]</scope>
    <source>
        <strain evidence="9">nilgiri</strain>
    </source>
</reference>
<dbReference type="SMART" id="SM00356">
    <property type="entry name" value="ZnF_C3H1"/>
    <property type="match status" value="3"/>
</dbReference>
<evidence type="ECO:0000256" key="1">
    <source>
        <dbReference type="ARBA" id="ARBA00022723"/>
    </source>
</evidence>
<dbReference type="EMBL" id="KQ001689">
    <property type="protein sequence ID" value="KJP86632.1"/>
    <property type="molecule type" value="Genomic_DNA"/>
</dbReference>
<evidence type="ECO:0000256" key="5">
    <source>
        <dbReference type="PROSITE-ProRule" id="PRU00723"/>
    </source>
</evidence>
<keyword evidence="9" id="KW-1185">Reference proteome</keyword>
<feature type="region of interest" description="Disordered" evidence="6">
    <location>
        <begin position="725"/>
        <end position="744"/>
    </location>
</feature>
<sequence>MNEKNHKQASQVQSETLSLIKKQFFKTKMCPFQKNKNYCLNESNCHYAHSIDELKPMPDLRNTKLCDYVKKKIPCRDANCKFAHDIDTLKPSVHLATYKSTICSFWGKGKCFNGNKCRFAHGTEDIKTNEQVDMLQGSKCTKKNKNKMKSNTTDLKQGTASTYSFDTCDYSVNGSSENTNVSSSYDKDGDAFICRRNVIKNEKMKIKNKKSTPQLDNEITTRDTNDTFDKDTTDGDFHLPDSSNGNSIKDVLSKIENLALSTFMENNDKYTKVIKYLLNENNLLKESIKKDQSGTLVERDCPGGSKQGDTKQRGANEGRMDTGCIDERGAEKPYAGERFPTHRFTTQGLFTQRFSSLSSNDTHFGYPSTVAVAAAAINRNLNGDDDLTKYVLPEDGTENYLCINEHRNTKHAMSNFEDGIKPDDNLNSIIKTIDDILISQNVGSFSIVKDVNSPHEIRDAFSVNNNAELSNRQYANVMNNAKPFEAERSVYNHNVNLSNVVHNGKYMTNAEVNEEVPNQQFEEGIINYLSQGRKKRHCYEEKFGGAHQSASSYGVSIGGSIHNNGMHNVNNSTNKMGFTNQMLDLDQRAASNIFNPFVFHHNEYKSQEVGTYQQQRMPQMQHISQDGFDKTEEIDTWKDGNVLFRNDHMASFVGISEKDRGFSGVNYMRGLGGDDAANGYASSGYISSGYGANPFATNAFASSDRFGQRGYGRSEIFLRSSHGKNLNSAKETTPNVTAPNVTTPHQIQKKPASSITIGKEKNAKLNLREGAELNDSGVNVDRNFPFSNDKSEFLKKIKCFISKELQYSETKNTNSGIKNVNHMNWCSENNYPFKKNTQLSDSLSSAPNYNTCVPDIHNLTFLYNNNIEGNNNRWFDEVNSENSVGVRNGEVTDENACVRLNMDFSTYKKEGNNEQNIWNANANLNEFVYPMMSHGWMNEQKSGDFFGVSKSVNLSSLN</sequence>
<evidence type="ECO:0000256" key="2">
    <source>
        <dbReference type="ARBA" id="ARBA00022737"/>
    </source>
</evidence>
<keyword evidence="2" id="KW-0677">Repeat</keyword>
<feature type="zinc finger region" description="C3H1-type" evidence="5">
    <location>
        <begin position="24"/>
        <end position="52"/>
    </location>
</feature>
<proteinExistence type="predicted"/>
<protein>
    <recommendedName>
        <fullName evidence="7">C3H1-type domain-containing protein</fullName>
    </recommendedName>
</protein>
<accession>A0A0D9QIM2</accession>